<evidence type="ECO:0000313" key="3">
    <source>
        <dbReference type="Proteomes" id="UP000887116"/>
    </source>
</evidence>
<accession>A0A8X6M4C6</accession>
<sequence>MAGVSENSNVVSNDATNGSERMVEGVPLTQTINAEQACHNLSYLWTQARHKEHRVTYLKAEIESQAKFPLYQQADFKKIKMEQATEEKEYQAILGEIALFTCPIENCKIHTFKPDYQTPKNLTNKNVNSNENNDKDKSKIKNSAKNKRPDNEEFQLPRKAARIIKEIPISQGVCTTKDNFAVLEDEQPAADMRIL</sequence>
<dbReference type="EMBL" id="BMAO01009552">
    <property type="protein sequence ID" value="GFR31572.1"/>
    <property type="molecule type" value="Genomic_DNA"/>
</dbReference>
<evidence type="ECO:0000313" key="2">
    <source>
        <dbReference type="EMBL" id="GFR31572.1"/>
    </source>
</evidence>
<organism evidence="2 3">
    <name type="scientific">Trichonephila clavata</name>
    <name type="common">Joro spider</name>
    <name type="synonym">Nephila clavata</name>
    <dbReference type="NCBI Taxonomy" id="2740835"/>
    <lineage>
        <taxon>Eukaryota</taxon>
        <taxon>Metazoa</taxon>
        <taxon>Ecdysozoa</taxon>
        <taxon>Arthropoda</taxon>
        <taxon>Chelicerata</taxon>
        <taxon>Arachnida</taxon>
        <taxon>Araneae</taxon>
        <taxon>Araneomorphae</taxon>
        <taxon>Entelegynae</taxon>
        <taxon>Araneoidea</taxon>
        <taxon>Nephilidae</taxon>
        <taxon>Trichonephila</taxon>
    </lineage>
</organism>
<reference evidence="2" key="1">
    <citation type="submission" date="2020-07" db="EMBL/GenBank/DDBJ databases">
        <title>Multicomponent nature underlies the extraordinary mechanical properties of spider dragline silk.</title>
        <authorList>
            <person name="Kono N."/>
            <person name="Nakamura H."/>
            <person name="Mori M."/>
            <person name="Yoshida Y."/>
            <person name="Ohtoshi R."/>
            <person name="Malay A.D."/>
            <person name="Moran D.A.P."/>
            <person name="Tomita M."/>
            <person name="Numata K."/>
            <person name="Arakawa K."/>
        </authorList>
    </citation>
    <scope>NUCLEOTIDE SEQUENCE</scope>
</reference>
<dbReference type="OrthoDB" id="10564879at2759"/>
<feature type="compositionally biased region" description="Low complexity" evidence="1">
    <location>
        <begin position="120"/>
        <end position="131"/>
    </location>
</feature>
<comment type="caution">
    <text evidence="2">The sequence shown here is derived from an EMBL/GenBank/DDBJ whole genome shotgun (WGS) entry which is preliminary data.</text>
</comment>
<keyword evidence="3" id="KW-1185">Reference proteome</keyword>
<name>A0A8X6M4C6_TRICU</name>
<gene>
    <name evidence="2" type="ORF">TNCT_53021</name>
</gene>
<evidence type="ECO:0000256" key="1">
    <source>
        <dbReference type="SAM" id="MobiDB-lite"/>
    </source>
</evidence>
<dbReference type="Proteomes" id="UP000887116">
    <property type="component" value="Unassembled WGS sequence"/>
</dbReference>
<dbReference type="AlphaFoldDB" id="A0A8X6M4C6"/>
<protein>
    <submittedName>
        <fullName evidence="2">Uncharacterized protein</fullName>
    </submittedName>
</protein>
<feature type="region of interest" description="Disordered" evidence="1">
    <location>
        <begin position="118"/>
        <end position="157"/>
    </location>
</feature>
<proteinExistence type="predicted"/>